<dbReference type="RefSeq" id="WP_025353580.1">
    <property type="nucleotide sequence ID" value="NZ_CP006850.1"/>
</dbReference>
<dbReference type="STRING" id="1415166.NONO_c75590"/>
<evidence type="ECO:0000313" key="2">
    <source>
        <dbReference type="EMBL" id="AHH22314.1"/>
    </source>
</evidence>
<feature type="chain" id="PRO_5039354947" description="Secreted protein" evidence="1">
    <location>
        <begin position="28"/>
        <end position="82"/>
    </location>
</feature>
<feature type="signal peptide" evidence="1">
    <location>
        <begin position="1"/>
        <end position="27"/>
    </location>
</feature>
<dbReference type="KEGG" id="nno:NONO_c75590"/>
<evidence type="ECO:0000313" key="3">
    <source>
        <dbReference type="Proteomes" id="UP000019150"/>
    </source>
</evidence>
<evidence type="ECO:0008006" key="4">
    <source>
        <dbReference type="Google" id="ProtNLM"/>
    </source>
</evidence>
<name>W5TSY6_9NOCA</name>
<dbReference type="EMBL" id="CP006850">
    <property type="protein sequence ID" value="AHH22314.1"/>
    <property type="molecule type" value="Genomic_DNA"/>
</dbReference>
<protein>
    <recommendedName>
        <fullName evidence="4">Secreted protein</fullName>
    </recommendedName>
</protein>
<keyword evidence="1" id="KW-0732">Signal</keyword>
<keyword evidence="3" id="KW-1185">Reference proteome</keyword>
<dbReference type="HOGENOM" id="CLU_2554879_0_0_11"/>
<proteinExistence type="predicted"/>
<evidence type="ECO:0000256" key="1">
    <source>
        <dbReference type="SAM" id="SignalP"/>
    </source>
</evidence>
<organism evidence="2 3">
    <name type="scientific">Nocardia nova SH22a</name>
    <dbReference type="NCBI Taxonomy" id="1415166"/>
    <lineage>
        <taxon>Bacteria</taxon>
        <taxon>Bacillati</taxon>
        <taxon>Actinomycetota</taxon>
        <taxon>Actinomycetes</taxon>
        <taxon>Mycobacteriales</taxon>
        <taxon>Nocardiaceae</taxon>
        <taxon>Nocardia</taxon>
    </lineage>
</organism>
<sequence>MRRLIATTTAAIALSLGVIAAATAASANVVLEPAAPESATNTTAQGTDSAARGNDTADLIALLGISSICPISANAMGCGVIM</sequence>
<dbReference type="AlphaFoldDB" id="W5TSY6"/>
<reference evidence="2 3" key="1">
    <citation type="journal article" date="2014" name="Appl. Environ. Microbiol.">
        <title>Insights into the Microbial Degradation of Rubber and Gutta-Percha by Analysis of the Complete Genome of Nocardia nova SH22a.</title>
        <authorList>
            <person name="Luo Q."/>
            <person name="Hiessl S."/>
            <person name="Poehlein A."/>
            <person name="Daniel R."/>
            <person name="Steinbuchel A."/>
        </authorList>
    </citation>
    <scope>NUCLEOTIDE SEQUENCE [LARGE SCALE GENOMIC DNA]</scope>
    <source>
        <strain evidence="2">SH22a</strain>
    </source>
</reference>
<dbReference type="PATRIC" id="fig|1415166.3.peg.7758"/>
<accession>W5TSY6</accession>
<dbReference type="Proteomes" id="UP000019150">
    <property type="component" value="Chromosome"/>
</dbReference>
<gene>
    <name evidence="2" type="ORF">NONO_c75590</name>
</gene>